<evidence type="ECO:0000313" key="2">
    <source>
        <dbReference type="EMBL" id="TCD67810.1"/>
    </source>
</evidence>
<feature type="compositionally biased region" description="Acidic residues" evidence="1">
    <location>
        <begin position="543"/>
        <end position="568"/>
    </location>
</feature>
<dbReference type="Gene3D" id="3.80.10.10">
    <property type="entry name" value="Ribonuclease Inhibitor"/>
    <property type="match status" value="1"/>
</dbReference>
<evidence type="ECO:0000313" key="3">
    <source>
        <dbReference type="Proteomes" id="UP000292702"/>
    </source>
</evidence>
<dbReference type="AlphaFoldDB" id="A0A4R0RH60"/>
<name>A0A4R0RH60_9APHY</name>
<evidence type="ECO:0000256" key="1">
    <source>
        <dbReference type="SAM" id="MobiDB-lite"/>
    </source>
</evidence>
<protein>
    <submittedName>
        <fullName evidence="2">Uncharacterized protein</fullName>
    </submittedName>
</protein>
<dbReference type="EMBL" id="RWJN01000085">
    <property type="protein sequence ID" value="TCD67810.1"/>
    <property type="molecule type" value="Genomic_DNA"/>
</dbReference>
<organism evidence="2 3">
    <name type="scientific">Steccherinum ochraceum</name>
    <dbReference type="NCBI Taxonomy" id="92696"/>
    <lineage>
        <taxon>Eukaryota</taxon>
        <taxon>Fungi</taxon>
        <taxon>Dikarya</taxon>
        <taxon>Basidiomycota</taxon>
        <taxon>Agaricomycotina</taxon>
        <taxon>Agaricomycetes</taxon>
        <taxon>Polyporales</taxon>
        <taxon>Steccherinaceae</taxon>
        <taxon>Steccherinum</taxon>
    </lineage>
</organism>
<feature type="region of interest" description="Disordered" evidence="1">
    <location>
        <begin position="139"/>
        <end position="184"/>
    </location>
</feature>
<accession>A0A4R0RH60</accession>
<dbReference type="SUPFAM" id="SSF52047">
    <property type="entry name" value="RNI-like"/>
    <property type="match status" value="1"/>
</dbReference>
<dbReference type="OrthoDB" id="120976at2759"/>
<dbReference type="STRING" id="92696.A0A4R0RH60"/>
<dbReference type="InterPro" id="IPR032675">
    <property type="entry name" value="LRR_dom_sf"/>
</dbReference>
<reference evidence="2 3" key="1">
    <citation type="submission" date="2018-11" db="EMBL/GenBank/DDBJ databases">
        <title>Genome assembly of Steccherinum ochraceum LE-BIN_3174, the white-rot fungus of the Steccherinaceae family (The Residual Polyporoid clade, Polyporales, Basidiomycota).</title>
        <authorList>
            <person name="Fedorova T.V."/>
            <person name="Glazunova O.A."/>
            <person name="Landesman E.O."/>
            <person name="Moiseenko K.V."/>
            <person name="Psurtseva N.V."/>
            <person name="Savinova O.S."/>
            <person name="Shakhova N.V."/>
            <person name="Tyazhelova T.V."/>
            <person name="Vasina D.V."/>
        </authorList>
    </citation>
    <scope>NUCLEOTIDE SEQUENCE [LARGE SCALE GENOMIC DNA]</scope>
    <source>
        <strain evidence="2 3">LE-BIN_3174</strain>
    </source>
</reference>
<dbReference type="Proteomes" id="UP000292702">
    <property type="component" value="Unassembled WGS sequence"/>
</dbReference>
<proteinExistence type="predicted"/>
<sequence length="576" mass="64174">MFNHNSYGRPVEDTDNPCYCPSIPALTYLQSLRPPLISKNPNALAIGPKTSRHFKTKTKSRSARFARMLSRAHLDPQFSPSGELIPSFTDILNESLDEHDLLALKNAVQSPATRTDENLSVSSYVSSAYFAPSWEKKTGSSRLHLPSASASKQDRARAGSQGSSTFSDLRGPAKHQRSSVSVNEDSFELSAKADRLNFFPPGSRRKTRPKEWFSPYGGGSGSRVRDRQGVLTASEARRKMRMLEDELYGPPVGTESPRGLKSLILRIDALLPGARMKEKLYALEALTHQRIVDVLSMDGNLNTRVLNLLRMSELESLDMTASMTDEEGLNLDAHELLLVFAKPNSFLFLNEINLSGAKLEDVDIRHIHHLPRLAKLWISNTGIGNEAIYLLVPLKRTLAELDVAFNPAITDDCIPALLILRKLRFLTLLGTEVGMPGLRKFCAVARSRKQSLELEVPRECEIYVERMGRQYILQPEAPLITDPAAVPTLSIKALKANLSAHAEHNVNILSEGSKPELAERLTKLLEQREQDLAVREVTWRGGEEDETQEEDEEEMDVDVDGGVDEDGNESDRTLEE</sequence>
<keyword evidence="3" id="KW-1185">Reference proteome</keyword>
<comment type="caution">
    <text evidence="2">The sequence shown here is derived from an EMBL/GenBank/DDBJ whole genome shotgun (WGS) entry which is preliminary data.</text>
</comment>
<feature type="region of interest" description="Disordered" evidence="1">
    <location>
        <begin position="535"/>
        <end position="576"/>
    </location>
</feature>
<gene>
    <name evidence="2" type="ORF">EIP91_011938</name>
</gene>
<feature type="region of interest" description="Disordered" evidence="1">
    <location>
        <begin position="209"/>
        <end position="229"/>
    </location>
</feature>